<evidence type="ECO:0000256" key="1">
    <source>
        <dbReference type="SAM" id="MobiDB-lite"/>
    </source>
</evidence>
<comment type="caution">
    <text evidence="2">The sequence shown here is derived from an EMBL/GenBank/DDBJ whole genome shotgun (WGS) entry which is preliminary data.</text>
</comment>
<organism evidence="2 3">
    <name type="scientific">Gulo gulo</name>
    <name type="common">Wolverine</name>
    <name type="synonym">Gluton</name>
    <dbReference type="NCBI Taxonomy" id="48420"/>
    <lineage>
        <taxon>Eukaryota</taxon>
        <taxon>Metazoa</taxon>
        <taxon>Chordata</taxon>
        <taxon>Craniata</taxon>
        <taxon>Vertebrata</taxon>
        <taxon>Euteleostomi</taxon>
        <taxon>Mammalia</taxon>
        <taxon>Eutheria</taxon>
        <taxon>Laurasiatheria</taxon>
        <taxon>Carnivora</taxon>
        <taxon>Caniformia</taxon>
        <taxon>Musteloidea</taxon>
        <taxon>Mustelidae</taxon>
        <taxon>Guloninae</taxon>
        <taxon>Gulo</taxon>
    </lineage>
</organism>
<proteinExistence type="predicted"/>
<name>A0A9X9LLL9_GULGU</name>
<feature type="non-terminal residue" evidence="2">
    <location>
        <position position="223"/>
    </location>
</feature>
<protein>
    <submittedName>
        <fullName evidence="2">Uncharacterized protein</fullName>
    </submittedName>
</protein>
<sequence length="223" mass="24117">GTAQHLQVPRVLQESPAATGTTGPPGDSAQPQVPQVLQGTAQPLQVPQVFGREHLGELVVKQIPAQVALVMPHGLNPIGQVDPHLMVTGQGQSVNLHHQYPKKVPHVVNVALIPWGCGPGNMAGTRSWSPCRLPSRNWDTGCQRGGDRISTPMWSQNFRSMPAHQVVHLMEEVLLAEAADHHHVLHGHNLPVWGITDLEDHHPPALLGWGGHKGQAASWSVKM</sequence>
<evidence type="ECO:0000313" key="2">
    <source>
        <dbReference type="EMBL" id="VCW76152.1"/>
    </source>
</evidence>
<keyword evidence="3" id="KW-1185">Reference proteome</keyword>
<gene>
    <name evidence="2" type="ORF">BN2614_LOCUS4</name>
</gene>
<reference evidence="2 3" key="1">
    <citation type="submission" date="2018-10" db="EMBL/GenBank/DDBJ databases">
        <authorList>
            <person name="Ekblom R."/>
            <person name="Jareborg N."/>
        </authorList>
    </citation>
    <scope>NUCLEOTIDE SEQUENCE [LARGE SCALE GENOMIC DNA]</scope>
    <source>
        <tissue evidence="2">Muscle</tissue>
    </source>
</reference>
<evidence type="ECO:0000313" key="3">
    <source>
        <dbReference type="Proteomes" id="UP000269945"/>
    </source>
</evidence>
<accession>A0A9X9LLL9</accession>
<dbReference type="Proteomes" id="UP000269945">
    <property type="component" value="Unassembled WGS sequence"/>
</dbReference>
<dbReference type="EMBL" id="CYRY02006937">
    <property type="protein sequence ID" value="VCW76152.1"/>
    <property type="molecule type" value="Genomic_DNA"/>
</dbReference>
<dbReference type="AlphaFoldDB" id="A0A9X9LLL9"/>
<feature type="region of interest" description="Disordered" evidence="1">
    <location>
        <begin position="1"/>
        <end position="33"/>
    </location>
</feature>